<gene>
    <name evidence="1" type="ORF">SPIL2461_LOCUS8397</name>
</gene>
<dbReference type="EMBL" id="CAJNIZ010013767">
    <property type="protein sequence ID" value="CAE7353846.1"/>
    <property type="molecule type" value="Genomic_DNA"/>
</dbReference>
<dbReference type="InterPro" id="IPR029063">
    <property type="entry name" value="SAM-dependent_MTases_sf"/>
</dbReference>
<accession>A0A812PH48</accession>
<protein>
    <submittedName>
        <fullName evidence="1">Uncharacterized protein</fullName>
    </submittedName>
</protein>
<sequence length="649" mass="72699">MSVDSVFMDASVPRPGKRAKCKHGSLLDLASRRELPAGPSSLQEMFSFASEILKTCFRDAECEKRFRALLQHGVVESSDYSGVFAERQAKAMLFQTLEEDYGCRVQHTVTRMCDIDRNCQQVLAHASENLDSGSSCVFFDIRELVLREAQDCLHRMVPGRDEPPADRKLKYDEMRRWLFQNGNLAVRQDHVANCFMHNKLCQVHRPREELQNPAALVVNSAGTCCQAWSPEGGRSRHAHDSMHPLAIWLTQRRELAQQQQESMFFQENVPSFDVHKCIVKPLEDTHDVLYVHTGPRTFGWPANRHRLLTAGLSRQELVWVGPDTQEGIQQQFDSMFSRRCLLTGSIFFQASQDDIASWAQELADKRFRGNSQPLPTSGRGMLTACLSPGQLQRLEAYKKVYLQRCALDGTMLADLDHWPDSPGPAAGPNFPTLLRHGCIVDLNRPERIAQNVDRWLSLGFPVADSATTRSPAAGTLRCWSNEFLDEEAEDVHVPPALPLADAAAVAVVQPPNAAVALVPAGAAEPAAERPRKISSRGNIALEHYAVMDAMPKEALPATRPRGAHQYTLTYDCRISIQVCLKLGQFRVKSRDWPQELSFPFSAWGVAYAWAKAESAAQQWKEEFRRLGGRADHAHADGEVRNQVENAANQ</sequence>
<evidence type="ECO:0000313" key="2">
    <source>
        <dbReference type="Proteomes" id="UP000649617"/>
    </source>
</evidence>
<keyword evidence="2" id="KW-1185">Reference proteome</keyword>
<proteinExistence type="predicted"/>
<dbReference type="AlphaFoldDB" id="A0A812PH48"/>
<dbReference type="OrthoDB" id="444313at2759"/>
<dbReference type="Proteomes" id="UP000649617">
    <property type="component" value="Unassembled WGS sequence"/>
</dbReference>
<comment type="caution">
    <text evidence="1">The sequence shown here is derived from an EMBL/GenBank/DDBJ whole genome shotgun (WGS) entry which is preliminary data.</text>
</comment>
<reference evidence="1" key="1">
    <citation type="submission" date="2021-02" db="EMBL/GenBank/DDBJ databases">
        <authorList>
            <person name="Dougan E. K."/>
            <person name="Rhodes N."/>
            <person name="Thang M."/>
            <person name="Chan C."/>
        </authorList>
    </citation>
    <scope>NUCLEOTIDE SEQUENCE</scope>
</reference>
<evidence type="ECO:0000313" key="1">
    <source>
        <dbReference type="EMBL" id="CAE7353846.1"/>
    </source>
</evidence>
<dbReference type="Gene3D" id="3.40.50.150">
    <property type="entry name" value="Vaccinia Virus protein VP39"/>
    <property type="match status" value="1"/>
</dbReference>
<name>A0A812PH48_SYMPI</name>
<organism evidence="1 2">
    <name type="scientific">Symbiodinium pilosum</name>
    <name type="common">Dinoflagellate</name>
    <dbReference type="NCBI Taxonomy" id="2952"/>
    <lineage>
        <taxon>Eukaryota</taxon>
        <taxon>Sar</taxon>
        <taxon>Alveolata</taxon>
        <taxon>Dinophyceae</taxon>
        <taxon>Suessiales</taxon>
        <taxon>Symbiodiniaceae</taxon>
        <taxon>Symbiodinium</taxon>
    </lineage>
</organism>